<gene>
    <name evidence="1" type="ORF">ERS132457_00959</name>
</gene>
<evidence type="ECO:0000313" key="1">
    <source>
        <dbReference type="EMBL" id="CYV80671.1"/>
    </source>
</evidence>
<name>A0A0Z8KXZ6_STRSU</name>
<organism evidence="1 2">
    <name type="scientific">Streptococcus suis</name>
    <dbReference type="NCBI Taxonomy" id="1307"/>
    <lineage>
        <taxon>Bacteria</taxon>
        <taxon>Bacillati</taxon>
        <taxon>Bacillota</taxon>
        <taxon>Bacilli</taxon>
        <taxon>Lactobacillales</taxon>
        <taxon>Streptococcaceae</taxon>
        <taxon>Streptococcus</taxon>
    </lineage>
</organism>
<dbReference type="Proteomes" id="UP000069831">
    <property type="component" value="Unassembled WGS sequence"/>
</dbReference>
<evidence type="ECO:0000313" key="2">
    <source>
        <dbReference type="Proteomes" id="UP000069831"/>
    </source>
</evidence>
<reference evidence="1 2" key="1">
    <citation type="submission" date="2016-02" db="EMBL/GenBank/DDBJ databases">
        <authorList>
            <consortium name="Pathogen Informatics"/>
        </authorList>
    </citation>
    <scope>NUCLEOTIDE SEQUENCE [LARGE SCALE GENOMIC DNA]</scope>
    <source>
        <strain evidence="1 2">LSS95</strain>
    </source>
</reference>
<sequence length="125" mass="13513">MQLFLFSRQNTLTKMVREENGTDKQKVCHKTIQKDDKMTKKKQLTGLVLATGLAVFGSEVQADEIVTATSPAEVEAVSSTISSQPVTAQDVADAQAVVDEASQVAQAIDTAVATTKQDWICLGWQ</sequence>
<dbReference type="AlphaFoldDB" id="A0A0Z8KXZ6"/>
<accession>A0A0Z8KXZ6</accession>
<dbReference type="EMBL" id="FIIR01000008">
    <property type="protein sequence ID" value="CYV80671.1"/>
    <property type="molecule type" value="Genomic_DNA"/>
</dbReference>
<proteinExistence type="predicted"/>
<protein>
    <submittedName>
        <fullName evidence="1">Uncharacterized protein</fullName>
    </submittedName>
</protein>